<dbReference type="OrthoDB" id="2131701at2759"/>
<organism evidence="1 2">
    <name type="scientific">Ambispora gerdemannii</name>
    <dbReference type="NCBI Taxonomy" id="144530"/>
    <lineage>
        <taxon>Eukaryota</taxon>
        <taxon>Fungi</taxon>
        <taxon>Fungi incertae sedis</taxon>
        <taxon>Mucoromycota</taxon>
        <taxon>Glomeromycotina</taxon>
        <taxon>Glomeromycetes</taxon>
        <taxon>Archaeosporales</taxon>
        <taxon>Ambisporaceae</taxon>
        <taxon>Ambispora</taxon>
    </lineage>
</organism>
<name>A0A9N9BRQ2_9GLOM</name>
<dbReference type="PROSITE" id="PS50231">
    <property type="entry name" value="RICIN_B_LECTIN"/>
    <property type="match status" value="1"/>
</dbReference>
<protein>
    <submittedName>
        <fullName evidence="1">5_t:CDS:1</fullName>
    </submittedName>
</protein>
<dbReference type="Gene3D" id="2.80.10.50">
    <property type="match status" value="1"/>
</dbReference>
<dbReference type="Proteomes" id="UP000789831">
    <property type="component" value="Unassembled WGS sequence"/>
</dbReference>
<sequence>MSDWYWIISETGYVLDVCCREKNPGTSVVLYTLNNQLRPFHQLWKIEDKYIVSKDTGFVLTLSTSPINDPTFVVKPRDSKDRGQLWNYDPNNLTLTSGLPFYVVTAIQNTANIVLCNPKALGVKHLENPVPKTQKWVFVKWSEMYHEE</sequence>
<comment type="caution">
    <text evidence="1">The sequence shown here is derived from an EMBL/GenBank/DDBJ whole genome shotgun (WGS) entry which is preliminary data.</text>
</comment>
<evidence type="ECO:0000313" key="2">
    <source>
        <dbReference type="Proteomes" id="UP000789831"/>
    </source>
</evidence>
<gene>
    <name evidence="1" type="ORF">AGERDE_LOCUS8006</name>
</gene>
<dbReference type="EMBL" id="CAJVPL010001583">
    <property type="protein sequence ID" value="CAG8578588.1"/>
    <property type="molecule type" value="Genomic_DNA"/>
</dbReference>
<dbReference type="AlphaFoldDB" id="A0A9N9BRQ2"/>
<dbReference type="SUPFAM" id="SSF50370">
    <property type="entry name" value="Ricin B-like lectins"/>
    <property type="match status" value="1"/>
</dbReference>
<accession>A0A9N9BRQ2</accession>
<proteinExistence type="predicted"/>
<keyword evidence="2" id="KW-1185">Reference proteome</keyword>
<reference evidence="1" key="1">
    <citation type="submission" date="2021-06" db="EMBL/GenBank/DDBJ databases">
        <authorList>
            <person name="Kallberg Y."/>
            <person name="Tangrot J."/>
            <person name="Rosling A."/>
        </authorList>
    </citation>
    <scope>NUCLEOTIDE SEQUENCE</scope>
    <source>
        <strain evidence="1">MT106</strain>
    </source>
</reference>
<evidence type="ECO:0000313" key="1">
    <source>
        <dbReference type="EMBL" id="CAG8578588.1"/>
    </source>
</evidence>
<dbReference type="InterPro" id="IPR035992">
    <property type="entry name" value="Ricin_B-like_lectins"/>
</dbReference>